<name>A0A3N1GU36_9ACTN</name>
<dbReference type="AlphaFoldDB" id="A0A3N1GU36"/>
<organism evidence="1 2">
    <name type="scientific">Couchioplanes caeruleus</name>
    <dbReference type="NCBI Taxonomy" id="56438"/>
    <lineage>
        <taxon>Bacteria</taxon>
        <taxon>Bacillati</taxon>
        <taxon>Actinomycetota</taxon>
        <taxon>Actinomycetes</taxon>
        <taxon>Micromonosporales</taxon>
        <taxon>Micromonosporaceae</taxon>
        <taxon>Couchioplanes</taxon>
    </lineage>
</organism>
<dbReference type="Proteomes" id="UP000271683">
    <property type="component" value="Unassembled WGS sequence"/>
</dbReference>
<evidence type="ECO:0000313" key="1">
    <source>
        <dbReference type="EMBL" id="ROP33714.1"/>
    </source>
</evidence>
<comment type="caution">
    <text evidence="1">The sequence shown here is derived from an EMBL/GenBank/DDBJ whole genome shotgun (WGS) entry which is preliminary data.</text>
</comment>
<accession>A0A3N1GU36</accession>
<gene>
    <name evidence="1" type="ORF">EDD30_6749</name>
</gene>
<sequence length="30" mass="3051">MKINGTVFEGNVYQVGPLTQAIDAAAKSGA</sequence>
<reference evidence="1 2" key="1">
    <citation type="submission" date="2018-11" db="EMBL/GenBank/DDBJ databases">
        <title>Sequencing the genomes of 1000 actinobacteria strains.</title>
        <authorList>
            <person name="Klenk H.-P."/>
        </authorList>
    </citation>
    <scope>NUCLEOTIDE SEQUENCE [LARGE SCALE GENOMIC DNA]</scope>
    <source>
        <strain evidence="1 2">DSM 43634</strain>
    </source>
</reference>
<protein>
    <submittedName>
        <fullName evidence="1">Uncharacterized protein</fullName>
    </submittedName>
</protein>
<evidence type="ECO:0000313" key="2">
    <source>
        <dbReference type="Proteomes" id="UP000271683"/>
    </source>
</evidence>
<dbReference type="EMBL" id="RJKL01000001">
    <property type="protein sequence ID" value="ROP33714.1"/>
    <property type="molecule type" value="Genomic_DNA"/>
</dbReference>
<proteinExistence type="predicted"/>